<dbReference type="EMBL" id="JACHDS010000001">
    <property type="protein sequence ID" value="MBB6173374.1"/>
    <property type="molecule type" value="Genomic_DNA"/>
</dbReference>
<organism evidence="2 3">
    <name type="scientific">Nocardiopsis mwathae</name>
    <dbReference type="NCBI Taxonomy" id="1472723"/>
    <lineage>
        <taxon>Bacteria</taxon>
        <taxon>Bacillati</taxon>
        <taxon>Actinomycetota</taxon>
        <taxon>Actinomycetes</taxon>
        <taxon>Streptosporangiales</taxon>
        <taxon>Nocardiopsidaceae</taxon>
        <taxon>Nocardiopsis</taxon>
    </lineage>
</organism>
<proteinExistence type="predicted"/>
<keyword evidence="1" id="KW-0732">Signal</keyword>
<feature type="chain" id="PRO_5038841681" evidence="1">
    <location>
        <begin position="34"/>
        <end position="69"/>
    </location>
</feature>
<dbReference type="Proteomes" id="UP000546642">
    <property type="component" value="Unassembled WGS sequence"/>
</dbReference>
<protein>
    <submittedName>
        <fullName evidence="2">Uncharacterized protein</fullName>
    </submittedName>
</protein>
<dbReference type="RefSeq" id="WP_184076709.1">
    <property type="nucleotide sequence ID" value="NZ_JACHDS010000001.1"/>
</dbReference>
<evidence type="ECO:0000313" key="3">
    <source>
        <dbReference type="Proteomes" id="UP000546642"/>
    </source>
</evidence>
<keyword evidence="3" id="KW-1185">Reference proteome</keyword>
<gene>
    <name evidence="2" type="ORF">HNR23_003434</name>
</gene>
<comment type="caution">
    <text evidence="2">The sequence shown here is derived from an EMBL/GenBank/DDBJ whole genome shotgun (WGS) entry which is preliminary data.</text>
</comment>
<accession>A0A7X0D7U5</accession>
<evidence type="ECO:0000313" key="2">
    <source>
        <dbReference type="EMBL" id="MBB6173374.1"/>
    </source>
</evidence>
<dbReference type="AlphaFoldDB" id="A0A7X0D7U5"/>
<evidence type="ECO:0000256" key="1">
    <source>
        <dbReference type="SAM" id="SignalP"/>
    </source>
</evidence>
<name>A0A7X0D7U5_9ACTN</name>
<reference evidence="2 3" key="1">
    <citation type="submission" date="2020-08" db="EMBL/GenBank/DDBJ databases">
        <title>Sequencing the genomes of 1000 actinobacteria strains.</title>
        <authorList>
            <person name="Klenk H.-P."/>
        </authorList>
    </citation>
    <scope>NUCLEOTIDE SEQUENCE [LARGE SCALE GENOMIC DNA]</scope>
    <source>
        <strain evidence="2 3">DSM 46659</strain>
    </source>
</reference>
<sequence>MPVLPRGRFTPTRFSAALALAATTALLSASAAAADTVDSADAGDAYVHTSPAAFFAEPISEEPEGAAAI</sequence>
<feature type="signal peptide" evidence="1">
    <location>
        <begin position="1"/>
        <end position="33"/>
    </location>
</feature>